<name>A0A0C3DUC7_9AGAM</name>
<dbReference type="AlphaFoldDB" id="A0A0C3DUC7"/>
<accession>A0A0C3DUC7</accession>
<dbReference type="InterPro" id="IPR027417">
    <property type="entry name" value="P-loop_NTPase"/>
</dbReference>
<dbReference type="OrthoDB" id="2676033at2759"/>
<reference evidence="2" key="2">
    <citation type="submission" date="2015-01" db="EMBL/GenBank/DDBJ databases">
        <title>Evolutionary Origins and Diversification of the Mycorrhizal Mutualists.</title>
        <authorList>
            <consortium name="DOE Joint Genome Institute"/>
            <consortium name="Mycorrhizal Genomics Consortium"/>
            <person name="Kohler A."/>
            <person name="Kuo A."/>
            <person name="Nagy L.G."/>
            <person name="Floudas D."/>
            <person name="Copeland A."/>
            <person name="Barry K.W."/>
            <person name="Cichocki N."/>
            <person name="Veneault-Fourrey C."/>
            <person name="LaButti K."/>
            <person name="Lindquist E.A."/>
            <person name="Lipzen A."/>
            <person name="Lundell T."/>
            <person name="Morin E."/>
            <person name="Murat C."/>
            <person name="Riley R."/>
            <person name="Ohm R."/>
            <person name="Sun H."/>
            <person name="Tunlid A."/>
            <person name="Henrissat B."/>
            <person name="Grigoriev I.V."/>
            <person name="Hibbett D.S."/>
            <person name="Martin F."/>
        </authorList>
    </citation>
    <scope>NUCLEOTIDE SEQUENCE [LARGE SCALE GENOMIC DNA]</scope>
    <source>
        <strain evidence="2">Foug A</strain>
    </source>
</reference>
<keyword evidence="2" id="KW-1185">Reference proteome</keyword>
<evidence type="ECO:0008006" key="3">
    <source>
        <dbReference type="Google" id="ProtNLM"/>
    </source>
</evidence>
<evidence type="ECO:0000313" key="1">
    <source>
        <dbReference type="EMBL" id="KIM59789.1"/>
    </source>
</evidence>
<proteinExistence type="predicted"/>
<dbReference type="HOGENOM" id="CLU_050405_1_1_1"/>
<dbReference type="EMBL" id="KN822069">
    <property type="protein sequence ID" value="KIM59789.1"/>
    <property type="molecule type" value="Genomic_DNA"/>
</dbReference>
<gene>
    <name evidence="1" type="ORF">SCLCIDRAFT_1217408</name>
</gene>
<sequence length="245" mass="27543">MLGAQRSRHVVLVVGNTGSGVSSTINLIAGWPVSNFGPDAPRLTRRVKSYRVDVAYTDTNVGNHNHIHPISLYEIPGFEGNDHDYNAKLIKYIHYLHKSVRIDLVLYCARQPLRMLPRTCEELRKTLQDVRFAAVVTGLERELGDMRDWWTRPSKEGSTSSNGDALGSRLGLPFDDHACVTTLRAADTDHHPLLWDRRKKSEMELCALICRHCDRYEKVPGSGIPCPKYMAVLDIRRAVASASSH</sequence>
<protein>
    <recommendedName>
        <fullName evidence="3">G domain-containing protein</fullName>
    </recommendedName>
</protein>
<organism evidence="1 2">
    <name type="scientific">Scleroderma citrinum Foug A</name>
    <dbReference type="NCBI Taxonomy" id="1036808"/>
    <lineage>
        <taxon>Eukaryota</taxon>
        <taxon>Fungi</taxon>
        <taxon>Dikarya</taxon>
        <taxon>Basidiomycota</taxon>
        <taxon>Agaricomycotina</taxon>
        <taxon>Agaricomycetes</taxon>
        <taxon>Agaricomycetidae</taxon>
        <taxon>Boletales</taxon>
        <taxon>Sclerodermatineae</taxon>
        <taxon>Sclerodermataceae</taxon>
        <taxon>Scleroderma</taxon>
    </lineage>
</organism>
<dbReference type="SUPFAM" id="SSF52540">
    <property type="entry name" value="P-loop containing nucleoside triphosphate hydrolases"/>
    <property type="match status" value="1"/>
</dbReference>
<reference evidence="1 2" key="1">
    <citation type="submission" date="2014-04" db="EMBL/GenBank/DDBJ databases">
        <authorList>
            <consortium name="DOE Joint Genome Institute"/>
            <person name="Kuo A."/>
            <person name="Kohler A."/>
            <person name="Nagy L.G."/>
            <person name="Floudas D."/>
            <person name="Copeland A."/>
            <person name="Barry K.W."/>
            <person name="Cichocki N."/>
            <person name="Veneault-Fourrey C."/>
            <person name="LaButti K."/>
            <person name="Lindquist E.A."/>
            <person name="Lipzen A."/>
            <person name="Lundell T."/>
            <person name="Morin E."/>
            <person name="Murat C."/>
            <person name="Sun H."/>
            <person name="Tunlid A."/>
            <person name="Henrissat B."/>
            <person name="Grigoriev I.V."/>
            <person name="Hibbett D.S."/>
            <person name="Martin F."/>
            <person name="Nordberg H.P."/>
            <person name="Cantor M.N."/>
            <person name="Hua S.X."/>
        </authorList>
    </citation>
    <scope>NUCLEOTIDE SEQUENCE [LARGE SCALE GENOMIC DNA]</scope>
    <source>
        <strain evidence="1 2">Foug A</strain>
    </source>
</reference>
<evidence type="ECO:0000313" key="2">
    <source>
        <dbReference type="Proteomes" id="UP000053989"/>
    </source>
</evidence>
<dbReference type="Proteomes" id="UP000053989">
    <property type="component" value="Unassembled WGS sequence"/>
</dbReference>
<dbReference type="InParanoid" id="A0A0C3DUC7"/>
<dbReference type="Gene3D" id="3.40.50.300">
    <property type="entry name" value="P-loop containing nucleotide triphosphate hydrolases"/>
    <property type="match status" value="1"/>
</dbReference>